<evidence type="ECO:0000313" key="1">
    <source>
        <dbReference type="EMBL" id="KAK7489807.1"/>
    </source>
</evidence>
<comment type="caution">
    <text evidence="1">The sequence shown here is derived from an EMBL/GenBank/DDBJ whole genome shotgun (WGS) entry which is preliminary data.</text>
</comment>
<keyword evidence="2" id="KW-1185">Reference proteome</keyword>
<accession>A0ABD0KSS4</accession>
<reference evidence="1 2" key="1">
    <citation type="journal article" date="2023" name="Sci. Data">
        <title>Genome assembly of the Korean intertidal mud-creeper Batillaria attramentaria.</title>
        <authorList>
            <person name="Patra A.K."/>
            <person name="Ho P.T."/>
            <person name="Jun S."/>
            <person name="Lee S.J."/>
            <person name="Kim Y."/>
            <person name="Won Y.J."/>
        </authorList>
    </citation>
    <scope>NUCLEOTIDE SEQUENCE [LARGE SCALE GENOMIC DNA]</scope>
    <source>
        <strain evidence="1">Wonlab-2016</strain>
    </source>
</reference>
<sequence length="282" mass="32343">MKSILEPFVHYIDLHLEQLIDRLITMGILDTKHIDIMTVQMERGHRARQLWNLLLRVPPGRFFGEVEPLLREVCPIVFKEQTAVRPRKPACLRCVMEHMLPLEEIADQLNRKHYLKLADYRDITSSRMCEIDKWWRIFESLRKLGGKSDAHGIIGAKLEEFEIPVPPDLKHILAAGVPCMCRPTSEEPSVIGIPPGHSRDFLCVQCAQGHGDGDSQSQSSAEEHLYVNITFGHSPEEQPEEVELRPRSCRNLRALRLKVNPFLEKLSESGELVTDKTMKNED</sequence>
<organism evidence="1 2">
    <name type="scientific">Batillaria attramentaria</name>
    <dbReference type="NCBI Taxonomy" id="370345"/>
    <lineage>
        <taxon>Eukaryota</taxon>
        <taxon>Metazoa</taxon>
        <taxon>Spiralia</taxon>
        <taxon>Lophotrochozoa</taxon>
        <taxon>Mollusca</taxon>
        <taxon>Gastropoda</taxon>
        <taxon>Caenogastropoda</taxon>
        <taxon>Sorbeoconcha</taxon>
        <taxon>Cerithioidea</taxon>
        <taxon>Batillariidae</taxon>
        <taxon>Batillaria</taxon>
    </lineage>
</organism>
<dbReference type="AlphaFoldDB" id="A0ABD0KSS4"/>
<dbReference type="EMBL" id="JACVVK020000134">
    <property type="protein sequence ID" value="KAK7489807.1"/>
    <property type="molecule type" value="Genomic_DNA"/>
</dbReference>
<gene>
    <name evidence="1" type="ORF">BaRGS_00018989</name>
</gene>
<dbReference type="Proteomes" id="UP001519460">
    <property type="component" value="Unassembled WGS sequence"/>
</dbReference>
<name>A0ABD0KSS4_9CAEN</name>
<proteinExistence type="predicted"/>
<protein>
    <submittedName>
        <fullName evidence="1">Uncharacterized protein</fullName>
    </submittedName>
</protein>
<evidence type="ECO:0000313" key="2">
    <source>
        <dbReference type="Proteomes" id="UP001519460"/>
    </source>
</evidence>